<evidence type="ECO:0000313" key="12">
    <source>
        <dbReference type="Proteomes" id="UP001174909"/>
    </source>
</evidence>
<evidence type="ECO:0000259" key="10">
    <source>
        <dbReference type="PROSITE" id="PS50881"/>
    </source>
</evidence>
<accession>A0AA35SGS9</accession>
<dbReference type="PROSITE" id="PS50881">
    <property type="entry name" value="S5_DSRBD"/>
    <property type="match status" value="1"/>
</dbReference>
<evidence type="ECO:0000256" key="5">
    <source>
        <dbReference type="ARBA" id="ARBA00023274"/>
    </source>
</evidence>
<organism evidence="11 12">
    <name type="scientific">Geodia barretti</name>
    <name type="common">Barrett's horny sponge</name>
    <dbReference type="NCBI Taxonomy" id="519541"/>
    <lineage>
        <taxon>Eukaryota</taxon>
        <taxon>Metazoa</taxon>
        <taxon>Porifera</taxon>
        <taxon>Demospongiae</taxon>
        <taxon>Heteroscleromorpha</taxon>
        <taxon>Tetractinellida</taxon>
        <taxon>Astrophorina</taxon>
        <taxon>Geodiidae</taxon>
        <taxon>Geodia</taxon>
    </lineage>
</organism>
<comment type="similarity">
    <text evidence="1 9">Belongs to the universal ribosomal protein uS5 family.</text>
</comment>
<dbReference type="Gene3D" id="3.30.160.20">
    <property type="match status" value="1"/>
</dbReference>
<dbReference type="GO" id="GO:0022627">
    <property type="term" value="C:cytosolic small ribosomal subunit"/>
    <property type="evidence" value="ECO:0007669"/>
    <property type="project" value="TreeGrafter"/>
</dbReference>
<dbReference type="SUPFAM" id="SSF55129">
    <property type="entry name" value="Ribosomal protein L30p/L7e"/>
    <property type="match status" value="1"/>
</dbReference>
<dbReference type="PROSITE" id="PS00585">
    <property type="entry name" value="RIBOSOMAL_S5"/>
    <property type="match status" value="1"/>
</dbReference>
<dbReference type="Pfam" id="PF00333">
    <property type="entry name" value="Ribosomal_S5"/>
    <property type="match status" value="1"/>
</dbReference>
<dbReference type="InterPro" id="IPR000851">
    <property type="entry name" value="Ribosomal_uS5"/>
</dbReference>
<evidence type="ECO:0000256" key="4">
    <source>
        <dbReference type="ARBA" id="ARBA00022980"/>
    </source>
</evidence>
<evidence type="ECO:0000256" key="3">
    <source>
        <dbReference type="ARBA" id="ARBA00022884"/>
    </source>
</evidence>
<dbReference type="Pfam" id="PF03719">
    <property type="entry name" value="Ribosomal_S5_C"/>
    <property type="match status" value="1"/>
</dbReference>
<dbReference type="InterPro" id="IPR020568">
    <property type="entry name" value="Ribosomal_Su5_D2-typ_SF"/>
</dbReference>
<dbReference type="AlphaFoldDB" id="A0AA35SGS9"/>
<dbReference type="InterPro" id="IPR047866">
    <property type="entry name" value="Ribosomal_uS5_arc"/>
</dbReference>
<name>A0AA35SGS9_GEOBA</name>
<evidence type="ECO:0000256" key="2">
    <source>
        <dbReference type="ARBA" id="ARBA00022730"/>
    </source>
</evidence>
<dbReference type="InterPro" id="IPR018192">
    <property type="entry name" value="Ribosomal_uS5_N_CS"/>
</dbReference>
<dbReference type="GO" id="GO:0003735">
    <property type="term" value="F:structural constituent of ribosome"/>
    <property type="evidence" value="ECO:0007669"/>
    <property type="project" value="UniProtKB-UniRule"/>
</dbReference>
<dbReference type="NCBIfam" id="TIGR01020">
    <property type="entry name" value="uS5_euk_arch"/>
    <property type="match status" value="1"/>
</dbReference>
<dbReference type="Gene3D" id="1.10.15.30">
    <property type="match status" value="1"/>
</dbReference>
<keyword evidence="2" id="KW-0699">rRNA-binding</keyword>
<dbReference type="InterPro" id="IPR013810">
    <property type="entry name" value="Ribosomal_uS5_N"/>
</dbReference>
<dbReference type="PANTHER" id="PTHR13718">
    <property type="entry name" value="RIBOSOMAL S SUBUNIT"/>
    <property type="match status" value="1"/>
</dbReference>
<dbReference type="Proteomes" id="UP001174909">
    <property type="component" value="Unassembled WGS sequence"/>
</dbReference>
<evidence type="ECO:0000313" key="11">
    <source>
        <dbReference type="EMBL" id="CAI8028852.1"/>
    </source>
</evidence>
<dbReference type="InterPro" id="IPR005711">
    <property type="entry name" value="Ribosomal_uS5_euk/arc"/>
</dbReference>
<dbReference type="EMBL" id="CASHTH010002369">
    <property type="protein sequence ID" value="CAI8028852.1"/>
    <property type="molecule type" value="Genomic_DNA"/>
</dbReference>
<dbReference type="GO" id="GO:0019843">
    <property type="term" value="F:rRNA binding"/>
    <property type="evidence" value="ECO:0007669"/>
    <property type="project" value="UniProtKB-KW"/>
</dbReference>
<dbReference type="InterPro" id="IPR036919">
    <property type="entry name" value="Ribo_uL30_ferredoxin-like_sf"/>
</dbReference>
<dbReference type="GO" id="GO:0006412">
    <property type="term" value="P:translation"/>
    <property type="evidence" value="ECO:0007669"/>
    <property type="project" value="InterPro"/>
</dbReference>
<reference evidence="11" key="1">
    <citation type="submission" date="2023-03" db="EMBL/GenBank/DDBJ databases">
        <authorList>
            <person name="Steffen K."/>
            <person name="Cardenas P."/>
        </authorList>
    </citation>
    <scope>NUCLEOTIDE SEQUENCE</scope>
</reference>
<gene>
    <name evidence="11" type="ORF">GBAR_LOCUS16401</name>
</gene>
<evidence type="ECO:0000256" key="7">
    <source>
        <dbReference type="ARBA" id="ARBA00035407"/>
    </source>
</evidence>
<dbReference type="PANTHER" id="PTHR13718:SF4">
    <property type="entry name" value="40S RIBOSOMAL PROTEIN S2"/>
    <property type="match status" value="1"/>
</dbReference>
<evidence type="ECO:0000256" key="6">
    <source>
        <dbReference type="ARBA" id="ARBA00035255"/>
    </source>
</evidence>
<dbReference type="InterPro" id="IPR005324">
    <property type="entry name" value="Ribosomal_uS5_C"/>
</dbReference>
<dbReference type="Gene3D" id="3.30.230.10">
    <property type="match status" value="1"/>
</dbReference>
<dbReference type="InterPro" id="IPR014721">
    <property type="entry name" value="Ribsml_uS5_D2-typ_fold_subgr"/>
</dbReference>
<feature type="domain" description="S5 DRBM" evidence="10">
    <location>
        <begin position="24"/>
        <end position="87"/>
    </location>
</feature>
<keyword evidence="4 8" id="KW-0689">Ribosomal protein</keyword>
<sequence>MEEILERGLRIQEAGIIKKLLPDLKTEVIDVGIIQKMTPNGQSTRFKAIVAAGNKNGWLGIGQGKSRQMRVAIEKANNAAYLNVSPVKMGCGSWECRCDQKHSVPFRVTGKGGSVQIEILPAPRGLGLVAGGKIRRLLELAGLKDAWTKARGSTATMNSTSKAVLDCLRQTFSQETTLKLLKLEKKYRATIVPAKENTLGMLNKVKHYVSWIEADPALARELLDKKARKSGYRKITHEDVAQAGFDGMDDMASSLAEGKSSLTKIKPFKPWFALAPPRKGFKRSTKRLYGQKGVLGHNRELDTLVRSMI</sequence>
<keyword evidence="12" id="KW-1185">Reference proteome</keyword>
<comment type="caution">
    <text evidence="11">The sequence shown here is derived from an EMBL/GenBank/DDBJ whole genome shotgun (WGS) entry which is preliminary data.</text>
</comment>
<dbReference type="FunFam" id="3.30.230.10:FF:000004">
    <property type="entry name" value="40S ribosomal protein S2"/>
    <property type="match status" value="1"/>
</dbReference>
<dbReference type="NCBIfam" id="NF003125">
    <property type="entry name" value="PRK04044.1"/>
    <property type="match status" value="1"/>
</dbReference>
<keyword evidence="5 8" id="KW-0687">Ribonucleoprotein</keyword>
<protein>
    <recommendedName>
        <fullName evidence="6">Small ribosomal subunit protein uS5</fullName>
    </recommendedName>
    <alternativeName>
        <fullName evidence="7">40S ribosomal protein S2</fullName>
    </alternativeName>
</protein>
<evidence type="ECO:0000256" key="8">
    <source>
        <dbReference type="PROSITE-ProRule" id="PRU00268"/>
    </source>
</evidence>
<evidence type="ECO:0000256" key="9">
    <source>
        <dbReference type="RuleBase" id="RU003823"/>
    </source>
</evidence>
<evidence type="ECO:0000256" key="1">
    <source>
        <dbReference type="ARBA" id="ARBA00008945"/>
    </source>
</evidence>
<proteinExistence type="inferred from homology"/>
<dbReference type="SUPFAM" id="SSF54768">
    <property type="entry name" value="dsRNA-binding domain-like"/>
    <property type="match status" value="1"/>
</dbReference>
<dbReference type="Gene3D" id="3.30.1390.20">
    <property type="entry name" value="Ribosomal protein L30, ferredoxin-like fold domain"/>
    <property type="match status" value="1"/>
</dbReference>
<dbReference type="SUPFAM" id="SSF54211">
    <property type="entry name" value="Ribosomal protein S5 domain 2-like"/>
    <property type="match status" value="1"/>
</dbReference>
<keyword evidence="3" id="KW-0694">RNA-binding</keyword>